<feature type="transmembrane region" description="Helical" evidence="5">
    <location>
        <begin position="202"/>
        <end position="223"/>
    </location>
</feature>
<sequence>MSRTVRTVTDVGKIRYSAFISYSRTADGDLAPALQQGLQQFAKPWNRLRALRVFRDDANLSANPGLWTSLQSAMDGAEYFILLASPEAAASEWVEKEVRHWLAHKPADHILIALTDGDLRWAGDDFDRAGSPSLPPALFGAFVEEPRWVDLRDFGSDQLRLQLPAFRDKVADLAAPLHGLPKDEMLGEDVNQYARTRRLVRGAAAVLVTLTLLASAAAVVAIVQQREARAQQRIAEEQQRIAQEQQRIAVSRQLAAQAESLRTADPRTALRLGVAARAIHADTTTDASLLQTLTASRYRATVALQDSSWVTSIAYSRDGKLAAVLAHYGQALLYEVADDGTFRQVGEFHNTSGGGFAEGIAFSPDGRTLVIAGLPSSVWDITDPAHPQEAATISENNGDGSIGAVFIPGTSTLVLGGSMGTFMLYDLSSPRDPKLLSETGTDVDWITAVALDADGDTLAIGGLHGELEVWNIGQRSSPTRLVAAPKQKAAVRSLGLTPSGADVVASYEDGTVVDWYRSGTSFTRGPTVRTATTAGVTMVAVPNSTSTMTALAEADGSLTYWDLVSSLSVATRLETPRTGTRQLTPGSAGPVTLAPSGRTFASGGNDSGGERIVVWDVVHRAAPAPLGWSTNVGASDERQPALRTAARGSVLAIDTGSGVTTWLLSTEGVPTSKGPQFSGHDPVLSPDGKLIATSDGKGTVTLSSMETGTSAQVSGFVAAFSTDGGRLVTDDGVFDIGDPMRPRSVGAPLVWPSTSASASASASADEDSGGDGTRDPTTPVLVAADGRTILSADSAQYSMGGGDTWARVSVVGDDGVVRHVGRTLRADTDSPGTLALSPDGRTLTLANASGAVTLYDLTGPSAPAPFGEPIRLGGAIATGEEDGAVTVAFSQDSAMLAVAGPDSVTLWSIADRERPRVLGTPFTELGGPAVALAFSAEDRTLFAADEEGRIVGWSLAAFNQLRRDPSAQACALTGRGLEPGEWARYVTGVAYRETC</sequence>
<keyword evidence="1" id="KW-0853">WD repeat</keyword>
<dbReference type="InterPro" id="IPR035897">
    <property type="entry name" value="Toll_tir_struct_dom_sf"/>
</dbReference>
<dbReference type="SMART" id="SM00320">
    <property type="entry name" value="WD40"/>
    <property type="match status" value="8"/>
</dbReference>
<keyword evidence="3" id="KW-0175">Coiled coil</keyword>
<feature type="domain" description="TIR" evidence="6">
    <location>
        <begin position="14"/>
        <end position="163"/>
    </location>
</feature>
<dbReference type="PROSITE" id="PS50104">
    <property type="entry name" value="TIR"/>
    <property type="match status" value="1"/>
</dbReference>
<keyword evidence="5" id="KW-0812">Transmembrane</keyword>
<feature type="coiled-coil region" evidence="3">
    <location>
        <begin position="220"/>
        <end position="254"/>
    </location>
</feature>
<dbReference type="SUPFAM" id="SSF69322">
    <property type="entry name" value="Tricorn protease domain 2"/>
    <property type="match status" value="1"/>
</dbReference>
<dbReference type="PANTHER" id="PTHR44019">
    <property type="entry name" value="WD REPEAT-CONTAINING PROTEIN 55"/>
    <property type="match status" value="1"/>
</dbReference>
<evidence type="ECO:0000256" key="4">
    <source>
        <dbReference type="SAM" id="MobiDB-lite"/>
    </source>
</evidence>
<dbReference type="InterPro" id="IPR036322">
    <property type="entry name" value="WD40_repeat_dom_sf"/>
</dbReference>
<dbReference type="PANTHER" id="PTHR44019:SF8">
    <property type="entry name" value="POC1 CENTRIOLAR PROTEIN HOMOLOG"/>
    <property type="match status" value="1"/>
</dbReference>
<keyword evidence="8" id="KW-1185">Reference proteome</keyword>
<dbReference type="GO" id="GO:0007165">
    <property type="term" value="P:signal transduction"/>
    <property type="evidence" value="ECO:0007669"/>
    <property type="project" value="InterPro"/>
</dbReference>
<keyword evidence="5" id="KW-0472">Membrane</keyword>
<accession>A0A917TTU6</accession>
<dbReference type="InterPro" id="IPR011659">
    <property type="entry name" value="WD40"/>
</dbReference>
<proteinExistence type="predicted"/>
<dbReference type="Pfam" id="PF13676">
    <property type="entry name" value="TIR_2"/>
    <property type="match status" value="1"/>
</dbReference>
<dbReference type="InterPro" id="IPR050505">
    <property type="entry name" value="WDR55/POC1"/>
</dbReference>
<dbReference type="AlphaFoldDB" id="A0A917TTU6"/>
<dbReference type="EMBL" id="BMPI01000020">
    <property type="protein sequence ID" value="GGM37092.1"/>
    <property type="molecule type" value="Genomic_DNA"/>
</dbReference>
<organism evidence="7 8">
    <name type="scientific">Dactylosporangium sucinum</name>
    <dbReference type="NCBI Taxonomy" id="1424081"/>
    <lineage>
        <taxon>Bacteria</taxon>
        <taxon>Bacillati</taxon>
        <taxon>Actinomycetota</taxon>
        <taxon>Actinomycetes</taxon>
        <taxon>Micromonosporales</taxon>
        <taxon>Micromonosporaceae</taxon>
        <taxon>Dactylosporangium</taxon>
    </lineage>
</organism>
<evidence type="ECO:0000256" key="1">
    <source>
        <dbReference type="ARBA" id="ARBA00022574"/>
    </source>
</evidence>
<protein>
    <recommendedName>
        <fullName evidence="6">TIR domain-containing protein</fullName>
    </recommendedName>
</protein>
<evidence type="ECO:0000313" key="8">
    <source>
        <dbReference type="Proteomes" id="UP000642070"/>
    </source>
</evidence>
<evidence type="ECO:0000256" key="2">
    <source>
        <dbReference type="ARBA" id="ARBA00022737"/>
    </source>
</evidence>
<dbReference type="SUPFAM" id="SSF50978">
    <property type="entry name" value="WD40 repeat-like"/>
    <property type="match status" value="1"/>
</dbReference>
<dbReference type="SMART" id="SM00255">
    <property type="entry name" value="TIR"/>
    <property type="match status" value="1"/>
</dbReference>
<evidence type="ECO:0000256" key="3">
    <source>
        <dbReference type="SAM" id="Coils"/>
    </source>
</evidence>
<gene>
    <name evidence="7" type="ORF">GCM10007977_043150</name>
</gene>
<reference evidence="7" key="1">
    <citation type="journal article" date="2014" name="Int. J. Syst. Evol. Microbiol.">
        <title>Complete genome sequence of Corynebacterium casei LMG S-19264T (=DSM 44701T), isolated from a smear-ripened cheese.</title>
        <authorList>
            <consortium name="US DOE Joint Genome Institute (JGI-PGF)"/>
            <person name="Walter F."/>
            <person name="Albersmeier A."/>
            <person name="Kalinowski J."/>
            <person name="Ruckert C."/>
        </authorList>
    </citation>
    <scope>NUCLEOTIDE SEQUENCE</scope>
    <source>
        <strain evidence="7">JCM 19831</strain>
    </source>
</reference>
<dbReference type="Pfam" id="PF07676">
    <property type="entry name" value="PD40"/>
    <property type="match status" value="1"/>
</dbReference>
<comment type="caution">
    <text evidence="7">The sequence shown here is derived from an EMBL/GenBank/DDBJ whole genome shotgun (WGS) entry which is preliminary data.</text>
</comment>
<dbReference type="InterPro" id="IPR015943">
    <property type="entry name" value="WD40/YVTN_repeat-like_dom_sf"/>
</dbReference>
<name>A0A917TTU6_9ACTN</name>
<dbReference type="SUPFAM" id="SSF52200">
    <property type="entry name" value="Toll/Interleukin receptor TIR domain"/>
    <property type="match status" value="1"/>
</dbReference>
<dbReference type="InterPro" id="IPR000157">
    <property type="entry name" value="TIR_dom"/>
</dbReference>
<keyword evidence="2" id="KW-0677">Repeat</keyword>
<evidence type="ECO:0000259" key="6">
    <source>
        <dbReference type="PROSITE" id="PS50104"/>
    </source>
</evidence>
<dbReference type="Gene3D" id="3.40.50.10140">
    <property type="entry name" value="Toll/interleukin-1 receptor homology (TIR) domain"/>
    <property type="match status" value="1"/>
</dbReference>
<dbReference type="Gene3D" id="2.130.10.10">
    <property type="entry name" value="YVTN repeat-like/Quinoprotein amine dehydrogenase"/>
    <property type="match status" value="3"/>
</dbReference>
<feature type="region of interest" description="Disordered" evidence="4">
    <location>
        <begin position="745"/>
        <end position="778"/>
    </location>
</feature>
<evidence type="ECO:0000313" key="7">
    <source>
        <dbReference type="EMBL" id="GGM37092.1"/>
    </source>
</evidence>
<dbReference type="InterPro" id="IPR001680">
    <property type="entry name" value="WD40_rpt"/>
</dbReference>
<keyword evidence="5" id="KW-1133">Transmembrane helix</keyword>
<reference evidence="7" key="2">
    <citation type="submission" date="2020-09" db="EMBL/GenBank/DDBJ databases">
        <authorList>
            <person name="Sun Q."/>
            <person name="Ohkuma M."/>
        </authorList>
    </citation>
    <scope>NUCLEOTIDE SEQUENCE</scope>
    <source>
        <strain evidence="7">JCM 19831</strain>
    </source>
</reference>
<dbReference type="Proteomes" id="UP000642070">
    <property type="component" value="Unassembled WGS sequence"/>
</dbReference>
<evidence type="ECO:0000256" key="5">
    <source>
        <dbReference type="SAM" id="Phobius"/>
    </source>
</evidence>